<dbReference type="PROSITE" id="PS00867">
    <property type="entry name" value="CPSASE_2"/>
    <property type="match status" value="1"/>
</dbReference>
<evidence type="ECO:0000259" key="19">
    <source>
        <dbReference type="PROSITE" id="PS50991"/>
    </source>
</evidence>
<dbReference type="NCBIfam" id="NF009554">
    <property type="entry name" value="PRK12999.1"/>
    <property type="match status" value="1"/>
</dbReference>
<evidence type="ECO:0000256" key="15">
    <source>
        <dbReference type="PIRSR" id="PIRSR001594-4"/>
    </source>
</evidence>
<dbReference type="GO" id="GO:0009374">
    <property type="term" value="F:biotin binding"/>
    <property type="evidence" value="ECO:0007669"/>
    <property type="project" value="UniProtKB-ARBA"/>
</dbReference>
<keyword evidence="4" id="KW-0312">Gluconeogenesis</keyword>
<dbReference type="Pfam" id="PF02436">
    <property type="entry name" value="PYC_OADA"/>
    <property type="match status" value="1"/>
</dbReference>
<reference evidence="21" key="1">
    <citation type="submission" date="2025-08" db="UniProtKB">
        <authorList>
            <consortium name="RefSeq"/>
        </authorList>
    </citation>
    <scope>IDENTIFICATION</scope>
    <source>
        <strain evidence="21">15085-1641.00</strain>
        <tissue evidence="21">Whole body</tissue>
    </source>
</reference>
<dbReference type="CDD" id="cd06850">
    <property type="entry name" value="biotinyl_domain"/>
    <property type="match status" value="1"/>
</dbReference>
<dbReference type="KEGG" id="dhe:111600143"/>
<comment type="function">
    <text evidence="11">Catalyzes a 2-step reaction, involving the ATP-dependent carboxylation of the covalently attached biotin in the first step and the transfer of the carboxyl group to pyruvate in the second.</text>
</comment>
<evidence type="ECO:0000259" key="16">
    <source>
        <dbReference type="PROSITE" id="PS50968"/>
    </source>
</evidence>
<dbReference type="PROSITE" id="PS00188">
    <property type="entry name" value="BIOTIN"/>
    <property type="match status" value="1"/>
</dbReference>
<evidence type="ECO:0000256" key="5">
    <source>
        <dbReference type="ARBA" id="ARBA00022598"/>
    </source>
</evidence>
<dbReference type="SUPFAM" id="SSF52440">
    <property type="entry name" value="PreATP-grasp domain"/>
    <property type="match status" value="1"/>
</dbReference>
<dbReference type="InterPro" id="IPR011053">
    <property type="entry name" value="Single_hybrid_motif"/>
</dbReference>
<feature type="domain" description="Pyruvate carboxyltransferase" evidence="19">
    <location>
        <begin position="568"/>
        <end position="837"/>
    </location>
</feature>
<dbReference type="Gene3D" id="3.10.600.10">
    <property type="entry name" value="pyruvate carboxylase f1077a mutant domain"/>
    <property type="match status" value="1"/>
</dbReference>
<evidence type="ECO:0000256" key="12">
    <source>
        <dbReference type="PIRSR" id="PIRSR001594-1"/>
    </source>
</evidence>
<evidence type="ECO:0000256" key="8">
    <source>
        <dbReference type="ARBA" id="ARBA00022840"/>
    </source>
</evidence>
<name>A0A6J2SZA1_DROHY</name>
<comment type="cofactor">
    <cofactor evidence="1 11">
        <name>biotin</name>
        <dbReference type="ChEBI" id="CHEBI:57586"/>
    </cofactor>
</comment>
<dbReference type="InterPro" id="IPR005481">
    <property type="entry name" value="BC-like_N"/>
</dbReference>
<evidence type="ECO:0000313" key="21">
    <source>
        <dbReference type="RefSeq" id="XP_030081219.1"/>
    </source>
</evidence>
<dbReference type="OrthoDB" id="196847at2759"/>
<dbReference type="Gene3D" id="3.20.20.70">
    <property type="entry name" value="Aldolase class I"/>
    <property type="match status" value="1"/>
</dbReference>
<dbReference type="Pfam" id="PF00289">
    <property type="entry name" value="Biotin_carb_N"/>
    <property type="match status" value="1"/>
</dbReference>
<dbReference type="OMA" id="GQHVFIE"/>
<dbReference type="InterPro" id="IPR016185">
    <property type="entry name" value="PreATP-grasp_dom_sf"/>
</dbReference>
<dbReference type="Pfam" id="PF00364">
    <property type="entry name" value="Biotin_lipoyl"/>
    <property type="match status" value="1"/>
</dbReference>
<evidence type="ECO:0000256" key="4">
    <source>
        <dbReference type="ARBA" id="ARBA00022432"/>
    </source>
</evidence>
<feature type="domain" description="Lipoyl-binding" evidence="16">
    <location>
        <begin position="1114"/>
        <end position="1183"/>
    </location>
</feature>
<feature type="modified residue" description="N6-carboxylysine" evidence="15">
    <location>
        <position position="746"/>
    </location>
</feature>
<feature type="binding site" description="via carbamate group" evidence="14">
    <location>
        <position position="746"/>
    </location>
    <ligand>
        <name>Mn(2+)</name>
        <dbReference type="ChEBI" id="CHEBI:29035"/>
    </ligand>
</feature>
<dbReference type="Proteomes" id="UP000504633">
    <property type="component" value="Unplaced"/>
</dbReference>
<dbReference type="Gene3D" id="3.30.470.20">
    <property type="entry name" value="ATP-grasp fold, B domain"/>
    <property type="match status" value="1"/>
</dbReference>
<dbReference type="PANTHER" id="PTHR43778:SF2">
    <property type="entry name" value="PYRUVATE CARBOXYLASE, MITOCHONDRIAL"/>
    <property type="match status" value="1"/>
</dbReference>
<feature type="binding site" evidence="14">
    <location>
        <position position="577"/>
    </location>
    <ligand>
        <name>Mn(2+)</name>
        <dbReference type="ChEBI" id="CHEBI:29035"/>
    </ligand>
</feature>
<gene>
    <name evidence="21" type="primary">LOC111600143</name>
</gene>
<dbReference type="FunFam" id="3.40.50.20:FF:000010">
    <property type="entry name" value="Propionyl-CoA carboxylase subunit alpha"/>
    <property type="match status" value="1"/>
</dbReference>
<dbReference type="InterPro" id="IPR011764">
    <property type="entry name" value="Biotin_carboxylation_dom"/>
</dbReference>
<dbReference type="FunFam" id="3.30.470.20:FF:000012">
    <property type="entry name" value="Pyruvate carboxylase"/>
    <property type="match status" value="1"/>
</dbReference>
<feature type="binding site" evidence="13">
    <location>
        <position position="239"/>
    </location>
    <ligand>
        <name>ATP</name>
        <dbReference type="ChEBI" id="CHEBI:30616"/>
    </ligand>
</feature>
<dbReference type="InterPro" id="IPR003379">
    <property type="entry name" value="Carboxylase_cons_dom"/>
</dbReference>
<dbReference type="GeneID" id="111600143"/>
<feature type="binding site" evidence="13">
    <location>
        <position position="913"/>
    </location>
    <ligand>
        <name>substrate</name>
    </ligand>
</feature>
<evidence type="ECO:0000256" key="14">
    <source>
        <dbReference type="PIRSR" id="PIRSR001594-3"/>
    </source>
</evidence>
<evidence type="ECO:0000256" key="7">
    <source>
        <dbReference type="ARBA" id="ARBA00022741"/>
    </source>
</evidence>
<dbReference type="SUPFAM" id="SSF56059">
    <property type="entry name" value="Glutathione synthetase ATP-binding domain-like"/>
    <property type="match status" value="1"/>
</dbReference>
<feature type="binding site" evidence="13">
    <location>
        <position position="274"/>
    </location>
    <ligand>
        <name>ATP</name>
        <dbReference type="ChEBI" id="CHEBI:30616"/>
    </ligand>
</feature>
<evidence type="ECO:0000256" key="6">
    <source>
        <dbReference type="ARBA" id="ARBA00022723"/>
    </source>
</evidence>
<dbReference type="Pfam" id="PF02786">
    <property type="entry name" value="CPSase_L_D2"/>
    <property type="match status" value="1"/>
</dbReference>
<feature type="binding site" evidence="14">
    <location>
        <position position="778"/>
    </location>
    <ligand>
        <name>Mn(2+)</name>
        <dbReference type="ChEBI" id="CHEBI:29035"/>
    </ligand>
</feature>
<dbReference type="Gene3D" id="2.40.50.100">
    <property type="match status" value="1"/>
</dbReference>
<dbReference type="PROSITE" id="PS50968">
    <property type="entry name" value="BIOTINYL_LIPOYL"/>
    <property type="match status" value="1"/>
</dbReference>
<feature type="modified residue" description="N6-biotinyllysine" evidence="15">
    <location>
        <position position="1149"/>
    </location>
</feature>
<dbReference type="Pfam" id="PF00682">
    <property type="entry name" value="HMGL-like"/>
    <property type="match status" value="1"/>
</dbReference>
<accession>A0A6J2SZA1</accession>
<feature type="binding site" evidence="13">
    <location>
        <position position="649"/>
    </location>
    <ligand>
        <name>substrate</name>
    </ligand>
</feature>
<protein>
    <recommendedName>
        <fullName evidence="3 11">Pyruvate carboxylase</fullName>
        <ecNumber evidence="3 11">6.4.1.1</ecNumber>
    </recommendedName>
</protein>
<evidence type="ECO:0000259" key="17">
    <source>
        <dbReference type="PROSITE" id="PS50975"/>
    </source>
</evidence>
<comment type="pathway">
    <text evidence="2">Carbohydrate biosynthesis; gluconeogenesis.</text>
</comment>
<keyword evidence="5 11" id="KW-0436">Ligase</keyword>
<dbReference type="GO" id="GO:0005737">
    <property type="term" value="C:cytoplasm"/>
    <property type="evidence" value="ECO:0007669"/>
    <property type="project" value="TreeGrafter"/>
</dbReference>
<feature type="domain" description="Biotin carboxylation" evidence="18">
    <location>
        <begin position="39"/>
        <end position="489"/>
    </location>
</feature>
<keyword evidence="6 14" id="KW-0479">Metal-binding</keyword>
<dbReference type="InterPro" id="IPR005479">
    <property type="entry name" value="CPAse_ATP-bd"/>
</dbReference>
<dbReference type="PROSITE" id="PS50975">
    <property type="entry name" value="ATP_GRASP"/>
    <property type="match status" value="1"/>
</dbReference>
<dbReference type="InterPro" id="IPR011761">
    <property type="entry name" value="ATP-grasp"/>
</dbReference>
<dbReference type="FunFam" id="2.40.50.100:FF:000003">
    <property type="entry name" value="Acetyl-CoA carboxylase biotin carboxyl carrier protein"/>
    <property type="match status" value="1"/>
</dbReference>
<proteinExistence type="predicted"/>
<dbReference type="PIRSF" id="PIRSF001594">
    <property type="entry name" value="Pyruv_carbox"/>
    <property type="match status" value="1"/>
</dbReference>
<evidence type="ECO:0000256" key="1">
    <source>
        <dbReference type="ARBA" id="ARBA00001953"/>
    </source>
</evidence>
<dbReference type="NCBIfam" id="NF006761">
    <property type="entry name" value="PRK09282.1"/>
    <property type="match status" value="1"/>
</dbReference>
<dbReference type="GO" id="GO:0006094">
    <property type="term" value="P:gluconeogenesis"/>
    <property type="evidence" value="ECO:0007669"/>
    <property type="project" value="UniProtKB-UniPathway"/>
</dbReference>
<sequence>MANLRNSPPAIRALGKVFPWLKCNFVRKKWCSSIVKHNAIRSILVANRGEIAIRVFRACNELGIKSVAIYSEMDKMQMHRQKADEAYMVGRGLAPVEAYLNIPGIINICKENDIDAVHPGYGFLSERSDFAQAVIDAGLRFIGPSPQVMQTMGDKTAARIAAKEACVPTVPGTEGPVTTEEEALAFCQKHGLPVIFKAAHGGGGRGMRIVRNMEEVKENFERASSKAQAAFGNGELFIEKLIEHPRHIEVQILGDHAGNIVHLFERDCSIQLRHQKLIEIAPAPQLPVEIRDKMTEAAIQISKHVGYENAGTVEFLCDESGNFYFIEVNARLQVEHTVTEEITGIDLVRSQIRIAEGMTLEELGLCQENIVPRGFAIQCRVTTENPEQGFQPDMGRIEVFRSGEGMGIRIDGASTYPGAIISPHYDSLLVKVISYAIDFQVAASKMSRALREFRIRGVKTNIPFLLSVLNNERFLNGTLDTHFIDDHPELMRSSIFVRNRAQKFLTYLGEVVVNGSQTPLVTYLWPSQIIPKVPEIPTVPHPPPGLREVFTCEGPQAFAKEVRSRKNLLLMDTTFRDAHQSLMATRVRTHDLLKISPYVAHKFNNLYSLENWGGATFDVALRFLHECPWERLEEMRKRIPNIPFQMLLRGANAVGYTSYPDNVVYKFCELAVQTGMDIFRVFDSLNYLPNLILGMEAAGKAGGVVEAAISYTGDVSDPKRTKYDLKYYTNLADELVKAGTHVLCIKDMAGLLKPESARLLITAIRDKHPDVPIHVHTHDTSGAGVASMLSCAQAGADVVDVAVDSMSGMTSQPSMGAVVASLQGTPLDTQLDLGDVSEYSAYWEQTRTLYGPFECTTTMRSGNADVYLNEIPGGQYTNLQFQAFSLGLGDMFEDVKKAYREANFVLGDIIKVTPSSKVVGDLARFMVQNKLSRTDIVEKAKELSFPKSLIEYLQGYIGIPYGGFPEPFRSDVLKDMPRIDERPGSKIEPLDFDKLRKELFKIFGQVSERDVMSTALYPEVTKQFLKNRQKYGCIDKLDTRMFLVGPEMGEEFEVVLERGKVLFIKTLAIANDLRPNGTREAFFEMNGEMRSVHIADVDAMKVMRVHPKARNDVKGEVGAPMPGNVIDIRVKEGDKVEKGQPLIVLSAMKMETVVRSPDSGTVKKIEVKKGMKLNGDDLILVLE</sequence>
<dbReference type="SUPFAM" id="SSF89000">
    <property type="entry name" value="post-HMGL domain-like"/>
    <property type="match status" value="1"/>
</dbReference>
<keyword evidence="8 11" id="KW-0067">ATP-binding</keyword>
<dbReference type="PROSITE" id="PS50979">
    <property type="entry name" value="BC"/>
    <property type="match status" value="1"/>
</dbReference>
<dbReference type="InterPro" id="IPR011054">
    <property type="entry name" value="Rudment_hybrid_motif"/>
</dbReference>
<evidence type="ECO:0000259" key="18">
    <source>
        <dbReference type="PROSITE" id="PS50979"/>
    </source>
</evidence>
<feature type="active site" evidence="12">
    <location>
        <position position="331"/>
    </location>
</feature>
<evidence type="ECO:0000256" key="13">
    <source>
        <dbReference type="PIRSR" id="PIRSR001594-2"/>
    </source>
</evidence>
<dbReference type="PROSITE" id="PS50991">
    <property type="entry name" value="PYR_CT"/>
    <property type="match status" value="1"/>
</dbReference>
<dbReference type="InterPro" id="IPR005482">
    <property type="entry name" value="Biotin_COase_C"/>
</dbReference>
<dbReference type="InterPro" id="IPR001882">
    <property type="entry name" value="Biotin_BS"/>
</dbReference>
<keyword evidence="20" id="KW-1185">Reference proteome</keyword>
<keyword evidence="9 11" id="KW-0092">Biotin</keyword>
<dbReference type="InterPro" id="IPR000891">
    <property type="entry name" value="PYR_CT"/>
</dbReference>
<evidence type="ECO:0000313" key="20">
    <source>
        <dbReference type="Proteomes" id="UP000504633"/>
    </source>
</evidence>
<keyword evidence="7 11" id="KW-0547">Nucleotide-binding</keyword>
<feature type="binding site" evidence="14">
    <location>
        <position position="776"/>
    </location>
    <ligand>
        <name>Mn(2+)</name>
        <dbReference type="ChEBI" id="CHEBI:29035"/>
    </ligand>
</feature>
<feature type="domain" description="ATP-grasp" evidence="17">
    <location>
        <begin position="159"/>
        <end position="356"/>
    </location>
</feature>
<organism evidence="20 21">
    <name type="scientific">Drosophila hydei</name>
    <name type="common">Fruit fly</name>
    <dbReference type="NCBI Taxonomy" id="7224"/>
    <lineage>
        <taxon>Eukaryota</taxon>
        <taxon>Metazoa</taxon>
        <taxon>Ecdysozoa</taxon>
        <taxon>Arthropoda</taxon>
        <taxon>Hexapoda</taxon>
        <taxon>Insecta</taxon>
        <taxon>Pterygota</taxon>
        <taxon>Neoptera</taxon>
        <taxon>Endopterygota</taxon>
        <taxon>Diptera</taxon>
        <taxon>Brachycera</taxon>
        <taxon>Muscomorpha</taxon>
        <taxon>Ephydroidea</taxon>
        <taxon>Drosophilidae</taxon>
        <taxon>Drosophila</taxon>
    </lineage>
</organism>
<evidence type="ECO:0000256" key="3">
    <source>
        <dbReference type="ARBA" id="ARBA00013057"/>
    </source>
</evidence>
<dbReference type="InterPro" id="IPR055268">
    <property type="entry name" value="PCB-like"/>
</dbReference>
<dbReference type="NCBIfam" id="TIGR01235">
    <property type="entry name" value="pyruv_carbox"/>
    <property type="match status" value="1"/>
</dbReference>
<comment type="catalytic activity">
    <reaction evidence="11">
        <text>hydrogencarbonate + pyruvate + ATP = oxaloacetate + ADP + phosphate + H(+)</text>
        <dbReference type="Rhea" id="RHEA:20844"/>
        <dbReference type="ChEBI" id="CHEBI:15361"/>
        <dbReference type="ChEBI" id="CHEBI:15378"/>
        <dbReference type="ChEBI" id="CHEBI:16452"/>
        <dbReference type="ChEBI" id="CHEBI:17544"/>
        <dbReference type="ChEBI" id="CHEBI:30616"/>
        <dbReference type="ChEBI" id="CHEBI:43474"/>
        <dbReference type="ChEBI" id="CHEBI:456216"/>
        <dbReference type="EC" id="6.4.1.1"/>
    </reaction>
</comment>
<dbReference type="CDD" id="cd07937">
    <property type="entry name" value="DRE_TIM_PC_TC_5S"/>
    <property type="match status" value="1"/>
</dbReference>
<dbReference type="SMART" id="SM00878">
    <property type="entry name" value="Biotin_carb_C"/>
    <property type="match status" value="1"/>
</dbReference>
<feature type="binding site" evidence="13">
    <location>
        <position position="155"/>
    </location>
    <ligand>
        <name>ATP</name>
        <dbReference type="ChEBI" id="CHEBI:30616"/>
    </ligand>
</feature>
<evidence type="ECO:0000256" key="10">
    <source>
        <dbReference type="ARBA" id="ARBA00023268"/>
    </source>
</evidence>
<dbReference type="FunFam" id="3.20.20.70:FF:000033">
    <property type="entry name" value="Pyruvate carboxylase"/>
    <property type="match status" value="1"/>
</dbReference>
<evidence type="ECO:0000256" key="9">
    <source>
        <dbReference type="ARBA" id="ARBA00023267"/>
    </source>
</evidence>
<dbReference type="InterPro" id="IPR005930">
    <property type="entry name" value="Pyruv_COase"/>
</dbReference>
<evidence type="ECO:0000256" key="2">
    <source>
        <dbReference type="ARBA" id="ARBA00004742"/>
    </source>
</evidence>
<dbReference type="SUPFAM" id="SSF51569">
    <property type="entry name" value="Aldolase"/>
    <property type="match status" value="1"/>
</dbReference>
<dbReference type="GO" id="GO:0046872">
    <property type="term" value="F:metal ion binding"/>
    <property type="evidence" value="ECO:0007669"/>
    <property type="project" value="UniProtKB-KW"/>
</dbReference>
<dbReference type="SUPFAM" id="SSF51230">
    <property type="entry name" value="Single hybrid motif"/>
    <property type="match status" value="1"/>
</dbReference>
<dbReference type="PANTHER" id="PTHR43778">
    <property type="entry name" value="PYRUVATE CARBOXYLASE"/>
    <property type="match status" value="1"/>
</dbReference>
<keyword evidence="10" id="KW-0511">Multifunctional enzyme</keyword>
<dbReference type="SUPFAM" id="SSF51246">
    <property type="entry name" value="Rudiment single hybrid motif"/>
    <property type="match status" value="1"/>
</dbReference>
<dbReference type="UniPathway" id="UPA00138"/>
<dbReference type="InterPro" id="IPR013785">
    <property type="entry name" value="Aldolase_TIM"/>
</dbReference>
<dbReference type="FunFam" id="3.30.1490.20:FF:000018">
    <property type="entry name" value="Biotin carboxylase"/>
    <property type="match status" value="1"/>
</dbReference>
<dbReference type="AlphaFoldDB" id="A0A6J2SZA1"/>
<dbReference type="Pfam" id="PF02785">
    <property type="entry name" value="Biotin_carb_C"/>
    <property type="match status" value="1"/>
</dbReference>
<evidence type="ECO:0000256" key="11">
    <source>
        <dbReference type="PIRNR" id="PIRNR001594"/>
    </source>
</evidence>
<dbReference type="GO" id="GO:0004736">
    <property type="term" value="F:pyruvate carboxylase activity"/>
    <property type="evidence" value="ECO:0007669"/>
    <property type="project" value="UniProtKB-EC"/>
</dbReference>
<dbReference type="EC" id="6.4.1.1" evidence="3 11"/>
<dbReference type="RefSeq" id="XP_030081219.1">
    <property type="nucleotide sequence ID" value="XM_030225359.1"/>
</dbReference>
<dbReference type="InterPro" id="IPR000089">
    <property type="entry name" value="Biotin_lipoyl"/>
</dbReference>
<dbReference type="GO" id="GO:0005524">
    <property type="term" value="F:ATP binding"/>
    <property type="evidence" value="ECO:0007669"/>
    <property type="project" value="UniProtKB-UniRule"/>
</dbReference>